<feature type="chain" id="PRO_5015179507" evidence="1">
    <location>
        <begin position="19"/>
        <end position="111"/>
    </location>
</feature>
<accession>A0A2P5BSQ1</accession>
<evidence type="ECO:0000256" key="1">
    <source>
        <dbReference type="SAM" id="SignalP"/>
    </source>
</evidence>
<protein>
    <submittedName>
        <fullName evidence="2">Uncharacterized protein</fullName>
    </submittedName>
</protein>
<dbReference type="AlphaFoldDB" id="A0A2P5BSQ1"/>
<organism evidence="2 3">
    <name type="scientific">Trema orientale</name>
    <name type="common">Charcoal tree</name>
    <name type="synonym">Celtis orientalis</name>
    <dbReference type="NCBI Taxonomy" id="63057"/>
    <lineage>
        <taxon>Eukaryota</taxon>
        <taxon>Viridiplantae</taxon>
        <taxon>Streptophyta</taxon>
        <taxon>Embryophyta</taxon>
        <taxon>Tracheophyta</taxon>
        <taxon>Spermatophyta</taxon>
        <taxon>Magnoliopsida</taxon>
        <taxon>eudicotyledons</taxon>
        <taxon>Gunneridae</taxon>
        <taxon>Pentapetalae</taxon>
        <taxon>rosids</taxon>
        <taxon>fabids</taxon>
        <taxon>Rosales</taxon>
        <taxon>Cannabaceae</taxon>
        <taxon>Trema</taxon>
    </lineage>
</organism>
<sequence length="111" mass="12962">MQFLTFVFKLSIPIILYGHYNTTMLNSNGKVIAIQYPHNKDQLMSFTNSGKDKTTTNKNDIWELYKNENDIHSFLNSSQLQLLCYILSVTIKLKCSITISIHFISEKRKRK</sequence>
<evidence type="ECO:0000313" key="3">
    <source>
        <dbReference type="Proteomes" id="UP000237000"/>
    </source>
</evidence>
<dbReference type="EMBL" id="JXTC01000467">
    <property type="protein sequence ID" value="PON51832.1"/>
    <property type="molecule type" value="Genomic_DNA"/>
</dbReference>
<dbReference type="InParanoid" id="A0A2P5BSQ1"/>
<dbReference type="Proteomes" id="UP000237000">
    <property type="component" value="Unassembled WGS sequence"/>
</dbReference>
<keyword evidence="3" id="KW-1185">Reference proteome</keyword>
<feature type="signal peptide" evidence="1">
    <location>
        <begin position="1"/>
        <end position="18"/>
    </location>
</feature>
<name>A0A2P5BSQ1_TREOI</name>
<reference evidence="3" key="1">
    <citation type="submission" date="2016-06" db="EMBL/GenBank/DDBJ databases">
        <title>Parallel loss of symbiosis genes in relatives of nitrogen-fixing non-legume Parasponia.</title>
        <authorList>
            <person name="Van Velzen R."/>
            <person name="Holmer R."/>
            <person name="Bu F."/>
            <person name="Rutten L."/>
            <person name="Van Zeijl A."/>
            <person name="Liu W."/>
            <person name="Santuari L."/>
            <person name="Cao Q."/>
            <person name="Sharma T."/>
            <person name="Shen D."/>
            <person name="Roswanjaya Y."/>
            <person name="Wardhani T."/>
            <person name="Kalhor M.S."/>
            <person name="Jansen J."/>
            <person name="Van den Hoogen J."/>
            <person name="Gungor B."/>
            <person name="Hartog M."/>
            <person name="Hontelez J."/>
            <person name="Verver J."/>
            <person name="Yang W.-C."/>
            <person name="Schijlen E."/>
            <person name="Repin R."/>
            <person name="Schilthuizen M."/>
            <person name="Schranz E."/>
            <person name="Heidstra R."/>
            <person name="Miyata K."/>
            <person name="Fedorova E."/>
            <person name="Kohlen W."/>
            <person name="Bisseling T."/>
            <person name="Smit S."/>
            <person name="Geurts R."/>
        </authorList>
    </citation>
    <scope>NUCLEOTIDE SEQUENCE [LARGE SCALE GENOMIC DNA]</scope>
    <source>
        <strain evidence="3">cv. RG33-2</strain>
    </source>
</reference>
<comment type="caution">
    <text evidence="2">The sequence shown here is derived from an EMBL/GenBank/DDBJ whole genome shotgun (WGS) entry which is preliminary data.</text>
</comment>
<evidence type="ECO:0000313" key="2">
    <source>
        <dbReference type="EMBL" id="PON51832.1"/>
    </source>
</evidence>
<proteinExistence type="predicted"/>
<gene>
    <name evidence="2" type="ORF">TorRG33x02_310230</name>
</gene>
<keyword evidence="1" id="KW-0732">Signal</keyword>